<evidence type="ECO:0000259" key="2">
    <source>
        <dbReference type="Pfam" id="PF15057"/>
    </source>
</evidence>
<feature type="compositionally biased region" description="Basic and acidic residues" evidence="1">
    <location>
        <begin position="511"/>
        <end position="549"/>
    </location>
</feature>
<dbReference type="PANTHER" id="PTHR14343">
    <property type="entry name" value="VWFA DOMAIN-CONTAINING PROTEIN"/>
    <property type="match status" value="1"/>
</dbReference>
<protein>
    <recommendedName>
        <fullName evidence="2">DUF4537 domain-containing protein</fullName>
    </recommendedName>
</protein>
<sequence>MVPSVEKKGGSEMSRMSHRCSSTLPLLADIHEQNVAFVLCTSETKTAGLCILKELLIKTLFSLAHKPIDSMFGIVSCANQQVLKWKKSLVECPLRNVTEAAAWIRALQNSSGASPVMAVAAALEDPFCQAVYLFTSGLPEHAVEEISSHLKEAEQAHPVHIVYLVESRGENEHEAQEIMEEVAKASGGSFQAISLSSDEDIPGCSESICHSGCMCKQPCSSLLMGHHATARFPSDAWSPVKEAFIDWSSEVYNLQRGVQVLARRETDGFYHLGHIVQEVKGSREHILIEFQRSRQSRKGKILCRMQETPLYDVIHYEDARWQPLAPGDAVLAPWDKKGERYGPGVILQVAEAGPSHSAFKNSKVLVNFWNGQTKNMSADVALKIPPSLSERIVLELQMPLAARQMLVEQNPDYPYVVPPGYRASGPCQRSYLGEMHWQDAPKDCCVGAGCSFSHHPFCHCCFQAWESFRSPICTVQQDDALIPGTQLTKEELSRKIEEQLSKGRLPISGSNEKEQSKKLKEADDVADLKSQEMESKFTKPNKDHSREGVTEASQEGTGTMVDVAVNTDKCLTQHKQQRRRALSQFNKIPLSAQPCQRSPSRKTYAADPSQLQAIFNWVDQSLKEDYSAVKSVLPIRRSHSAPPIQKIVTKAVTRDGPREMGINTARMEFKRQKMEQRRRKEEQRREEEHLRRELLLDNKRQRSLQRTLEGSQKQQENIGSWTKWHTKKQLQVARAETGRGESRSQEDLKNKEEQRLEFLKAQRKQREKRLAEHQERIDDHEKKRLELLRNRMKSMQNNLEAAAQEQDTQRKEKAAAKLQKLRNQDRMSQQVEKEEQKHKDLQQYLREQSLLVLRASLLP</sequence>
<accession>A0AA35PFE8</accession>
<feature type="compositionally biased region" description="Polar residues" evidence="1">
    <location>
        <begin position="704"/>
        <end position="720"/>
    </location>
</feature>
<evidence type="ECO:0000313" key="4">
    <source>
        <dbReference type="Proteomes" id="UP001178461"/>
    </source>
</evidence>
<dbReference type="Pfam" id="PF15057">
    <property type="entry name" value="DUF4537"/>
    <property type="match status" value="1"/>
</dbReference>
<dbReference type="EMBL" id="OX395135">
    <property type="protein sequence ID" value="CAI5786249.1"/>
    <property type="molecule type" value="Genomic_DNA"/>
</dbReference>
<dbReference type="AlphaFoldDB" id="A0AA35PFE8"/>
<feature type="region of interest" description="Disordered" evidence="1">
    <location>
        <begin position="500"/>
        <end position="557"/>
    </location>
</feature>
<feature type="region of interest" description="Disordered" evidence="1">
    <location>
        <begin position="671"/>
        <end position="690"/>
    </location>
</feature>
<feature type="domain" description="DUF4537" evidence="2">
    <location>
        <begin position="258"/>
        <end position="387"/>
    </location>
</feature>
<gene>
    <name evidence="3" type="ORF">PODLI_1B019736</name>
</gene>
<proteinExistence type="predicted"/>
<reference evidence="3" key="1">
    <citation type="submission" date="2022-12" db="EMBL/GenBank/DDBJ databases">
        <authorList>
            <person name="Alioto T."/>
            <person name="Alioto T."/>
            <person name="Gomez Garrido J."/>
        </authorList>
    </citation>
    <scope>NUCLEOTIDE SEQUENCE</scope>
</reference>
<feature type="region of interest" description="Disordered" evidence="1">
    <location>
        <begin position="801"/>
        <end position="840"/>
    </location>
</feature>
<dbReference type="InterPro" id="IPR032770">
    <property type="entry name" value="DUF4537"/>
</dbReference>
<feature type="region of interest" description="Disordered" evidence="1">
    <location>
        <begin position="703"/>
        <end position="754"/>
    </location>
</feature>
<evidence type="ECO:0000256" key="1">
    <source>
        <dbReference type="SAM" id="MobiDB-lite"/>
    </source>
</evidence>
<evidence type="ECO:0000313" key="3">
    <source>
        <dbReference type="EMBL" id="CAI5786249.1"/>
    </source>
</evidence>
<dbReference type="PANTHER" id="PTHR14343:SF4">
    <property type="entry name" value="DUF4537 DOMAIN-CONTAINING PROTEIN"/>
    <property type="match status" value="1"/>
</dbReference>
<keyword evidence="4" id="KW-1185">Reference proteome</keyword>
<dbReference type="Proteomes" id="UP001178461">
    <property type="component" value="Chromosome 10"/>
</dbReference>
<organism evidence="3 4">
    <name type="scientific">Podarcis lilfordi</name>
    <name type="common">Lilford's wall lizard</name>
    <dbReference type="NCBI Taxonomy" id="74358"/>
    <lineage>
        <taxon>Eukaryota</taxon>
        <taxon>Metazoa</taxon>
        <taxon>Chordata</taxon>
        <taxon>Craniata</taxon>
        <taxon>Vertebrata</taxon>
        <taxon>Euteleostomi</taxon>
        <taxon>Lepidosauria</taxon>
        <taxon>Squamata</taxon>
        <taxon>Bifurcata</taxon>
        <taxon>Unidentata</taxon>
        <taxon>Episquamata</taxon>
        <taxon>Laterata</taxon>
        <taxon>Lacertibaenia</taxon>
        <taxon>Lacertidae</taxon>
        <taxon>Podarcis</taxon>
    </lineage>
</organism>
<feature type="compositionally biased region" description="Basic and acidic residues" evidence="1">
    <location>
        <begin position="736"/>
        <end position="754"/>
    </location>
</feature>
<feature type="compositionally biased region" description="Basic and acidic residues" evidence="1">
    <location>
        <begin position="831"/>
        <end position="840"/>
    </location>
</feature>
<name>A0AA35PFE8_9SAUR</name>